<comment type="caution">
    <text evidence="3">The sequence shown here is derived from an EMBL/GenBank/DDBJ whole genome shotgun (WGS) entry which is preliminary data.</text>
</comment>
<dbReference type="AlphaFoldDB" id="A0A4Q0NYF5"/>
<dbReference type="EMBL" id="QOVK01000020">
    <property type="protein sequence ID" value="RXG15810.1"/>
    <property type="molecule type" value="Genomic_DNA"/>
</dbReference>
<organism evidence="3 4">
    <name type="scientific">Leeuwenhoekiella polynyae</name>
    <dbReference type="NCBI Taxonomy" id="1550906"/>
    <lineage>
        <taxon>Bacteria</taxon>
        <taxon>Pseudomonadati</taxon>
        <taxon>Bacteroidota</taxon>
        <taxon>Flavobacteriia</taxon>
        <taxon>Flavobacteriales</taxon>
        <taxon>Flavobacteriaceae</taxon>
        <taxon>Leeuwenhoekiella</taxon>
    </lineage>
</organism>
<reference evidence="3 4" key="1">
    <citation type="submission" date="2018-07" db="EMBL/GenBank/DDBJ databases">
        <title>Leeuwenhoekiella genomics.</title>
        <authorList>
            <person name="Tahon G."/>
            <person name="Willems A."/>
        </authorList>
    </citation>
    <scope>NUCLEOTIDE SEQUENCE [LARGE SCALE GENOMIC DNA]</scope>
    <source>
        <strain evidence="3 4">LMG 29608</strain>
    </source>
</reference>
<sequence>MNKRLLDPDVVAFIKEHYKEDVSRIILNKSPFADVSTQELAQQISGRQKAEKKLPTWFTTPQIYFPPKLNLEQTSSEITALYKAGLFKGKNCIDLTGGFGIDDYYFSKRFEHITHCELNTDLAEIAQHNYKSLGIENVTVISKNSLSYLKDSTEKYDLIYTDPSRRHDSKGKVFMLKDCEPNIPENLDFLLEKADTILIKTSPLLDITAALSELDNVVAIHSVAVKNEVKELLWIIDKKQNSEPIDYVAVNLDSTFDEPVVIANNNLNLAEAVYGVPNSYLYEPNAALLKLGAFNWISEHYELDKLSANAHLYTSEKLIPFPGRRFQIDSVINYSKKEVSKLFKNTQANITTRNFKESVSALRKKFKIKDGGKTYLFFTTLSNNSKVVITCNKV</sequence>
<feature type="domain" description="THUMP-like" evidence="1">
    <location>
        <begin position="323"/>
        <end position="393"/>
    </location>
</feature>
<dbReference type="Gene3D" id="3.40.50.150">
    <property type="entry name" value="Vaccinia Virus protein VP39"/>
    <property type="match status" value="1"/>
</dbReference>
<evidence type="ECO:0000313" key="3">
    <source>
        <dbReference type="EMBL" id="RXG15810.1"/>
    </source>
</evidence>
<keyword evidence="4" id="KW-1185">Reference proteome</keyword>
<dbReference type="OrthoDB" id="1000417at2"/>
<evidence type="ECO:0000259" key="2">
    <source>
        <dbReference type="Pfam" id="PF22013"/>
    </source>
</evidence>
<proteinExistence type="predicted"/>
<dbReference type="Pfam" id="PF18096">
    <property type="entry name" value="Thump_like"/>
    <property type="match status" value="1"/>
</dbReference>
<dbReference type="InterPro" id="IPR041497">
    <property type="entry name" value="Thump-like"/>
</dbReference>
<gene>
    <name evidence="3" type="ORF">DSM02_3352</name>
</gene>
<dbReference type="InterPro" id="IPR054168">
    <property type="entry name" value="PG_1098_Fer"/>
</dbReference>
<name>A0A4Q0NYF5_9FLAO</name>
<dbReference type="Gene3D" id="1.10.10.1110">
    <property type="entry name" value="Methyltransferase PG1098, N-terminal domain"/>
    <property type="match status" value="1"/>
</dbReference>
<accession>A0A4Q0NYF5</accession>
<feature type="domain" description="PG-1098 ferredoxin-like" evidence="2">
    <location>
        <begin position="280"/>
        <end position="322"/>
    </location>
</feature>
<evidence type="ECO:0000259" key="1">
    <source>
        <dbReference type="Pfam" id="PF18096"/>
    </source>
</evidence>
<dbReference type="CDD" id="cd02440">
    <property type="entry name" value="AdoMet_MTases"/>
    <property type="match status" value="1"/>
</dbReference>
<protein>
    <submittedName>
        <fullName evidence="3">Uncharacterized protein</fullName>
    </submittedName>
</protein>
<dbReference type="SUPFAM" id="SSF53335">
    <property type="entry name" value="S-adenosyl-L-methionine-dependent methyltransferases"/>
    <property type="match status" value="1"/>
</dbReference>
<dbReference type="InterPro" id="IPR029063">
    <property type="entry name" value="SAM-dependent_MTases_sf"/>
</dbReference>
<dbReference type="RefSeq" id="WP_128766639.1">
    <property type="nucleotide sequence ID" value="NZ_JBHUOO010000022.1"/>
</dbReference>
<evidence type="ECO:0000313" key="4">
    <source>
        <dbReference type="Proteomes" id="UP000289859"/>
    </source>
</evidence>
<dbReference type="Pfam" id="PF22013">
    <property type="entry name" value="PG_1098_Fer"/>
    <property type="match status" value="1"/>
</dbReference>
<dbReference type="Proteomes" id="UP000289859">
    <property type="component" value="Unassembled WGS sequence"/>
</dbReference>